<keyword evidence="4" id="KW-0479">Metal-binding</keyword>
<keyword evidence="6" id="KW-0812">Transmembrane</keyword>
<keyword evidence="4" id="KW-0862">Zinc</keyword>
<dbReference type="InterPro" id="IPR001820">
    <property type="entry name" value="TIMP"/>
</dbReference>
<comment type="subcellular location">
    <subcellularLocation>
        <location evidence="1">Secreted</location>
    </subcellularLocation>
</comment>
<feature type="disulfide bond" evidence="5">
    <location>
        <begin position="25"/>
        <end position="129"/>
    </location>
</feature>
<organism evidence="8 9">
    <name type="scientific">Bursaphelenchus okinawaensis</name>
    <dbReference type="NCBI Taxonomy" id="465554"/>
    <lineage>
        <taxon>Eukaryota</taxon>
        <taxon>Metazoa</taxon>
        <taxon>Ecdysozoa</taxon>
        <taxon>Nematoda</taxon>
        <taxon>Chromadorea</taxon>
        <taxon>Rhabditida</taxon>
        <taxon>Tylenchina</taxon>
        <taxon>Tylenchomorpha</taxon>
        <taxon>Aphelenchoidea</taxon>
        <taxon>Aphelenchoididae</taxon>
        <taxon>Bursaphelenchus</taxon>
    </lineage>
</organism>
<dbReference type="Pfam" id="PF00965">
    <property type="entry name" value="TIMP"/>
    <property type="match status" value="1"/>
</dbReference>
<proteinExistence type="predicted"/>
<name>A0A811L8G6_9BILA</name>
<sequence>MTSESIFKVVVLLVFVSYPIYCCTCAFGKVKQKYCDAEWVSHAKIIDFEIVNGSDYYDSFPEVKDVKYKVEFKKIFKLSQDLKDLNVTELPTEVFTPADDSLCGIFLEKGQEYLLSGIYFNGTMSTNLCMQILFDDRQKSMENNILLWSEVPKNTSTGLQAKEYEPCPKHVI</sequence>
<evidence type="ECO:0000256" key="5">
    <source>
        <dbReference type="PIRSR" id="PIRSR601820-3"/>
    </source>
</evidence>
<dbReference type="SMART" id="SM00206">
    <property type="entry name" value="NTR"/>
    <property type="match status" value="1"/>
</dbReference>
<evidence type="ECO:0000256" key="2">
    <source>
        <dbReference type="ARBA" id="ARBA00022525"/>
    </source>
</evidence>
<evidence type="ECO:0000313" key="8">
    <source>
        <dbReference type="EMBL" id="CAD5224428.1"/>
    </source>
</evidence>
<evidence type="ECO:0000256" key="3">
    <source>
        <dbReference type="ARBA" id="ARBA00023157"/>
    </source>
</evidence>
<dbReference type="GO" id="GO:0046872">
    <property type="term" value="F:metal ion binding"/>
    <property type="evidence" value="ECO:0007669"/>
    <property type="project" value="UniProtKB-KW"/>
</dbReference>
<dbReference type="EMBL" id="CAJFDH010000005">
    <property type="protein sequence ID" value="CAD5224428.1"/>
    <property type="molecule type" value="Genomic_DNA"/>
</dbReference>
<dbReference type="Proteomes" id="UP000614601">
    <property type="component" value="Unassembled WGS sequence"/>
</dbReference>
<reference evidence="8" key="1">
    <citation type="submission" date="2020-09" db="EMBL/GenBank/DDBJ databases">
        <authorList>
            <person name="Kikuchi T."/>
        </authorList>
    </citation>
    <scope>NUCLEOTIDE SEQUENCE</scope>
    <source>
        <strain evidence="8">SH1</strain>
    </source>
</reference>
<evidence type="ECO:0000256" key="6">
    <source>
        <dbReference type="SAM" id="Phobius"/>
    </source>
</evidence>
<keyword evidence="2" id="KW-0964">Secreted</keyword>
<feature type="binding site" evidence="4">
    <location>
        <position position="23"/>
    </location>
    <ligand>
        <name>Zn(2+)</name>
        <dbReference type="ChEBI" id="CHEBI:29105"/>
        <note>ligand shared with metalloproteinase partner</note>
    </ligand>
</feature>
<feature type="domain" description="NTR" evidence="7">
    <location>
        <begin position="23"/>
        <end position="167"/>
    </location>
</feature>
<dbReference type="GO" id="GO:0008191">
    <property type="term" value="F:metalloendopeptidase inhibitor activity"/>
    <property type="evidence" value="ECO:0007669"/>
    <property type="project" value="InterPro"/>
</dbReference>
<dbReference type="GO" id="GO:0031012">
    <property type="term" value="C:extracellular matrix"/>
    <property type="evidence" value="ECO:0007669"/>
    <property type="project" value="TreeGrafter"/>
</dbReference>
<dbReference type="GO" id="GO:0051045">
    <property type="term" value="P:negative regulation of membrane protein ectodomain proteolysis"/>
    <property type="evidence" value="ECO:0007669"/>
    <property type="project" value="TreeGrafter"/>
</dbReference>
<dbReference type="InterPro" id="IPR008993">
    <property type="entry name" value="TIMP-like_OB-fold"/>
</dbReference>
<evidence type="ECO:0000259" key="7">
    <source>
        <dbReference type="PROSITE" id="PS50189"/>
    </source>
</evidence>
<gene>
    <name evidence="8" type="ORF">BOKJ2_LOCUS11074</name>
</gene>
<dbReference type="AlphaFoldDB" id="A0A811L8G6"/>
<dbReference type="PANTHER" id="PTHR11844:SF25">
    <property type="entry name" value="NTR DOMAIN-CONTAINING PROTEIN"/>
    <property type="match status" value="1"/>
</dbReference>
<keyword evidence="9" id="KW-1185">Reference proteome</keyword>
<dbReference type="GO" id="GO:0005615">
    <property type="term" value="C:extracellular space"/>
    <property type="evidence" value="ECO:0007669"/>
    <property type="project" value="TreeGrafter"/>
</dbReference>
<dbReference type="PROSITE" id="PS50189">
    <property type="entry name" value="NTR"/>
    <property type="match status" value="1"/>
</dbReference>
<dbReference type="Proteomes" id="UP000783686">
    <property type="component" value="Unassembled WGS sequence"/>
</dbReference>
<dbReference type="CDD" id="cd03577">
    <property type="entry name" value="NTR_TIMP_like"/>
    <property type="match status" value="1"/>
</dbReference>
<evidence type="ECO:0000256" key="1">
    <source>
        <dbReference type="ARBA" id="ARBA00004613"/>
    </source>
</evidence>
<feature type="transmembrane region" description="Helical" evidence="6">
    <location>
        <begin position="6"/>
        <end position="27"/>
    </location>
</feature>
<keyword evidence="6" id="KW-1133">Transmembrane helix</keyword>
<dbReference type="Gene3D" id="2.40.50.120">
    <property type="match status" value="1"/>
</dbReference>
<accession>A0A811L8G6</accession>
<protein>
    <recommendedName>
        <fullName evidence="7">NTR domain-containing protein</fullName>
    </recommendedName>
</protein>
<dbReference type="OrthoDB" id="5824612at2759"/>
<evidence type="ECO:0000256" key="4">
    <source>
        <dbReference type="PIRSR" id="PIRSR601820-1"/>
    </source>
</evidence>
<comment type="caution">
    <text evidence="8">The sequence shown here is derived from an EMBL/GenBank/DDBJ whole genome shotgun (WGS) entry which is preliminary data.</text>
</comment>
<dbReference type="GO" id="GO:0002020">
    <property type="term" value="F:protease binding"/>
    <property type="evidence" value="ECO:0007669"/>
    <property type="project" value="TreeGrafter"/>
</dbReference>
<keyword evidence="6" id="KW-0472">Membrane</keyword>
<keyword evidence="3 5" id="KW-1015">Disulfide bond</keyword>
<feature type="disulfide bond" evidence="5">
    <location>
        <begin position="23"/>
        <end position="103"/>
    </location>
</feature>
<dbReference type="PANTHER" id="PTHR11844">
    <property type="entry name" value="METALLOPROTEASE INHIBITOR"/>
    <property type="match status" value="1"/>
</dbReference>
<dbReference type="EMBL" id="CAJFCW020000005">
    <property type="protein sequence ID" value="CAG9119857.1"/>
    <property type="molecule type" value="Genomic_DNA"/>
</dbReference>
<dbReference type="SUPFAM" id="SSF50242">
    <property type="entry name" value="TIMP-like"/>
    <property type="match status" value="1"/>
</dbReference>
<dbReference type="InterPro" id="IPR001134">
    <property type="entry name" value="Netrin_domain"/>
</dbReference>
<evidence type="ECO:0000313" key="9">
    <source>
        <dbReference type="Proteomes" id="UP000614601"/>
    </source>
</evidence>